<keyword evidence="9" id="KW-0067">ATP-binding</keyword>
<evidence type="ECO:0000256" key="2">
    <source>
        <dbReference type="ARBA" id="ARBA00006402"/>
    </source>
</evidence>
<dbReference type="Gene3D" id="3.30.450.20">
    <property type="entry name" value="PAS domain"/>
    <property type="match status" value="1"/>
</dbReference>
<dbReference type="SUPFAM" id="SSF55785">
    <property type="entry name" value="PYP-like sensor domain (PAS domain)"/>
    <property type="match status" value="1"/>
</dbReference>
<dbReference type="InterPro" id="IPR043150">
    <property type="entry name" value="Phytochrome_PHY_sf"/>
</dbReference>
<dbReference type="Gene3D" id="3.30.450.270">
    <property type="match status" value="1"/>
</dbReference>
<evidence type="ECO:0000313" key="17">
    <source>
        <dbReference type="Proteomes" id="UP000185207"/>
    </source>
</evidence>
<keyword evidence="4" id="KW-0600">Photoreceptor protein</keyword>
<evidence type="ECO:0000256" key="6">
    <source>
        <dbReference type="ARBA" id="ARBA00022679"/>
    </source>
</evidence>
<dbReference type="SUPFAM" id="SSF55874">
    <property type="entry name" value="ATPase domain of HSP90 chaperone/DNA topoisomerase II/histidine kinase"/>
    <property type="match status" value="1"/>
</dbReference>
<dbReference type="SUPFAM" id="SSF55781">
    <property type="entry name" value="GAF domain-like"/>
    <property type="match status" value="2"/>
</dbReference>
<evidence type="ECO:0000256" key="9">
    <source>
        <dbReference type="ARBA" id="ARBA00022840"/>
    </source>
</evidence>
<dbReference type="InterPro" id="IPR003594">
    <property type="entry name" value="HATPase_dom"/>
</dbReference>
<dbReference type="InterPro" id="IPR003018">
    <property type="entry name" value="GAF"/>
</dbReference>
<evidence type="ECO:0000256" key="7">
    <source>
        <dbReference type="ARBA" id="ARBA00022741"/>
    </source>
</evidence>
<organism evidence="16 17">
    <name type="scientific">Epilithonimonas zeae</name>
    <dbReference type="NCBI Taxonomy" id="1416779"/>
    <lineage>
        <taxon>Bacteria</taxon>
        <taxon>Pseudomonadati</taxon>
        <taxon>Bacteroidota</taxon>
        <taxon>Flavobacteriia</taxon>
        <taxon>Flavobacteriales</taxon>
        <taxon>Weeksellaceae</taxon>
        <taxon>Chryseobacterium group</taxon>
        <taxon>Epilithonimonas</taxon>
    </lineage>
</organism>
<dbReference type="CDD" id="cd00082">
    <property type="entry name" value="HisKA"/>
    <property type="match status" value="1"/>
</dbReference>
<dbReference type="SMART" id="SM00387">
    <property type="entry name" value="HATPase_c"/>
    <property type="match status" value="1"/>
</dbReference>
<dbReference type="InterPro" id="IPR029016">
    <property type="entry name" value="GAF-like_dom_sf"/>
</dbReference>
<dbReference type="RefSeq" id="WP_074235165.1">
    <property type="nucleotide sequence ID" value="NZ_FSRK01000001.1"/>
</dbReference>
<dbReference type="GO" id="GO:0000156">
    <property type="term" value="F:phosphorelay response regulator activity"/>
    <property type="evidence" value="ECO:0007669"/>
    <property type="project" value="TreeGrafter"/>
</dbReference>
<name>A0A1N6GUU7_9FLAO</name>
<dbReference type="Gene3D" id="3.30.450.40">
    <property type="match status" value="1"/>
</dbReference>
<evidence type="ECO:0000256" key="12">
    <source>
        <dbReference type="ARBA" id="ARBA00023170"/>
    </source>
</evidence>
<proteinExistence type="inferred from homology"/>
<dbReference type="EC" id="2.7.13.3" evidence="3"/>
<dbReference type="STRING" id="1416779.SAMN05444409_2063"/>
<dbReference type="InterPro" id="IPR035965">
    <property type="entry name" value="PAS-like_dom_sf"/>
</dbReference>
<gene>
    <name evidence="16" type="ORF">SAMN05444409_2063</name>
</gene>
<evidence type="ECO:0000256" key="1">
    <source>
        <dbReference type="ARBA" id="ARBA00000085"/>
    </source>
</evidence>
<dbReference type="PANTHER" id="PTHR42878">
    <property type="entry name" value="TWO-COMPONENT HISTIDINE KINASE"/>
    <property type="match status" value="1"/>
</dbReference>
<keyword evidence="12" id="KW-0675">Receptor</keyword>
<keyword evidence="7" id="KW-0547">Nucleotide-binding</keyword>
<dbReference type="InterPro" id="IPR050351">
    <property type="entry name" value="BphY/WalK/GraS-like"/>
</dbReference>
<dbReference type="InterPro" id="IPR013654">
    <property type="entry name" value="PAS_2"/>
</dbReference>
<dbReference type="Pfam" id="PF00512">
    <property type="entry name" value="HisKA"/>
    <property type="match status" value="1"/>
</dbReference>
<feature type="domain" description="Histidine kinase" evidence="15">
    <location>
        <begin position="523"/>
        <end position="732"/>
    </location>
</feature>
<evidence type="ECO:0000313" key="16">
    <source>
        <dbReference type="EMBL" id="SIO11242.1"/>
    </source>
</evidence>
<evidence type="ECO:0000256" key="3">
    <source>
        <dbReference type="ARBA" id="ARBA00012438"/>
    </source>
</evidence>
<dbReference type="InterPro" id="IPR001294">
    <property type="entry name" value="Phytochrome"/>
</dbReference>
<dbReference type="InterPro" id="IPR036097">
    <property type="entry name" value="HisK_dim/P_sf"/>
</dbReference>
<evidence type="ECO:0000256" key="8">
    <source>
        <dbReference type="ARBA" id="ARBA00022777"/>
    </source>
</evidence>
<dbReference type="OrthoDB" id="9766459at2"/>
<dbReference type="GO" id="GO:0000155">
    <property type="term" value="F:phosphorelay sensor kinase activity"/>
    <property type="evidence" value="ECO:0007669"/>
    <property type="project" value="InterPro"/>
</dbReference>
<dbReference type="Gene3D" id="1.10.287.130">
    <property type="match status" value="1"/>
</dbReference>
<dbReference type="Pfam" id="PF01590">
    <property type="entry name" value="GAF"/>
    <property type="match status" value="1"/>
</dbReference>
<dbReference type="InterPro" id="IPR036890">
    <property type="entry name" value="HATPase_C_sf"/>
</dbReference>
<protein>
    <recommendedName>
        <fullName evidence="3">histidine kinase</fullName>
        <ecNumber evidence="3">2.7.13.3</ecNumber>
    </recommendedName>
</protein>
<evidence type="ECO:0000259" key="15">
    <source>
        <dbReference type="PROSITE" id="PS50109"/>
    </source>
</evidence>
<dbReference type="Pfam" id="PF00360">
    <property type="entry name" value="PHY"/>
    <property type="match status" value="1"/>
</dbReference>
<dbReference type="Pfam" id="PF08446">
    <property type="entry name" value="PAS_2"/>
    <property type="match status" value="1"/>
</dbReference>
<keyword evidence="8 16" id="KW-0418">Kinase</keyword>
<dbReference type="Proteomes" id="UP000185207">
    <property type="component" value="Unassembled WGS sequence"/>
</dbReference>
<keyword evidence="17" id="KW-1185">Reference proteome</keyword>
<keyword evidence="5" id="KW-0716">Sensory transduction</keyword>
<dbReference type="GO" id="GO:0006355">
    <property type="term" value="P:regulation of DNA-templated transcription"/>
    <property type="evidence" value="ECO:0007669"/>
    <property type="project" value="InterPro"/>
</dbReference>
<dbReference type="InterPro" id="IPR016132">
    <property type="entry name" value="Phyto_chromo_attachment"/>
</dbReference>
<evidence type="ECO:0000256" key="13">
    <source>
        <dbReference type="SAM" id="Coils"/>
    </source>
</evidence>
<dbReference type="GO" id="GO:0009881">
    <property type="term" value="F:photoreceptor activity"/>
    <property type="evidence" value="ECO:0007669"/>
    <property type="project" value="UniProtKB-KW"/>
</dbReference>
<dbReference type="SUPFAM" id="SSF47384">
    <property type="entry name" value="Homodimeric domain of signal transducing histidine kinase"/>
    <property type="match status" value="1"/>
</dbReference>
<evidence type="ECO:0000256" key="11">
    <source>
        <dbReference type="ARBA" id="ARBA00023012"/>
    </source>
</evidence>
<evidence type="ECO:0000259" key="14">
    <source>
        <dbReference type="PROSITE" id="PS50046"/>
    </source>
</evidence>
<dbReference type="PANTHER" id="PTHR42878:SF7">
    <property type="entry name" value="SENSOR HISTIDINE KINASE GLRK"/>
    <property type="match status" value="1"/>
</dbReference>
<dbReference type="SMART" id="SM00388">
    <property type="entry name" value="HisKA"/>
    <property type="match status" value="1"/>
</dbReference>
<dbReference type="EMBL" id="FSRK01000001">
    <property type="protein sequence ID" value="SIO11242.1"/>
    <property type="molecule type" value="Genomic_DNA"/>
</dbReference>
<keyword evidence="13" id="KW-0175">Coiled coil</keyword>
<dbReference type="GO" id="GO:0005524">
    <property type="term" value="F:ATP binding"/>
    <property type="evidence" value="ECO:0007669"/>
    <property type="project" value="UniProtKB-KW"/>
</dbReference>
<dbReference type="GO" id="GO:0007234">
    <property type="term" value="P:osmosensory signaling via phosphorelay pathway"/>
    <property type="evidence" value="ECO:0007669"/>
    <property type="project" value="TreeGrafter"/>
</dbReference>
<dbReference type="InterPro" id="IPR005467">
    <property type="entry name" value="His_kinase_dom"/>
</dbReference>
<sequence length="732" mass="83584">MELTQCHNIVINTPGYIQNFGYLLGINTQNLSIAFYSQNLADIFGFNSNIINQSLNSINCFNSIAEHPLYREAITGHSDKVKNSGRITLNHQEYHIVVYTYDHFLYIELEQVILADNAEQKALKNVKNLISTKDGNQIWNTLVKDIANITGYERVMIYKFNADATGRVIAEEKNTDLESFLNVHYPESDIPKQARQLYLKNYKRIISDVESQPVPIISAIPDIDLSLSGIRAISPVHLQYLKNGRIASSFSISIIINNELWGMVTCHHSTARHIDLDGRILSEIATFIAANSYSSYKASLALSYDKQLSKSCFELKLQLLSKNNFKDSIFEHSALIHMLSETDGFAALIDGQIISIGDTPDNKLISSIAHWLQSQSHKGFYFNHSFYNEFSTELGLDKNCCGIASCFLNEAQGDLMIWFRREYKDHINWAGRPEKEIAMLNFYKEEKLTYSPRQSFAIYCEEVVNKSRPWRKKDIQRLQKIKEVVDQTAQEFLYKTERANKDLNFLNEELKRVNEELDSYSHTISHDLATPLTVMKLNMQLMAKYNTDQPTIDKIHNVLNEIDNMSEMMNNVLRLSRLKHSEYNFQSIDPADIINKVCLDSKLTYNEDVEIHIGSIYPVIGEKSLIQQVFQNVITNAVKYSSQKETPQVSIRSAVEGDWIIYEIQDNGIGIPYESKHDVFKVFNRMTNSKSFFGNGVGLSIVDNIMKKLGGSVDFESVVDSGTTFYLKFPGS</sequence>
<dbReference type="Pfam" id="PF02518">
    <property type="entry name" value="HATPase_c"/>
    <property type="match status" value="1"/>
</dbReference>
<comment type="catalytic activity">
    <reaction evidence="1">
        <text>ATP + protein L-histidine = ADP + protein N-phospho-L-histidine.</text>
        <dbReference type="EC" id="2.7.13.3"/>
    </reaction>
</comment>
<feature type="domain" description="Phytochrome chromophore attachment site" evidence="14">
    <location>
        <begin position="134"/>
        <end position="287"/>
    </location>
</feature>
<dbReference type="CDD" id="cd00075">
    <property type="entry name" value="HATPase"/>
    <property type="match status" value="1"/>
</dbReference>
<dbReference type="AlphaFoldDB" id="A0A1N6GUU7"/>
<dbReference type="InterPro" id="IPR013515">
    <property type="entry name" value="Phytochrome_cen-reg"/>
</dbReference>
<feature type="coiled-coil region" evidence="13">
    <location>
        <begin position="496"/>
        <end position="523"/>
    </location>
</feature>
<evidence type="ECO:0000256" key="10">
    <source>
        <dbReference type="ARBA" id="ARBA00022991"/>
    </source>
</evidence>
<dbReference type="GO" id="GO:0030295">
    <property type="term" value="F:protein kinase activator activity"/>
    <property type="evidence" value="ECO:0007669"/>
    <property type="project" value="TreeGrafter"/>
</dbReference>
<comment type="similarity">
    <text evidence="2">In the N-terminal section; belongs to the phytochrome family.</text>
</comment>
<keyword evidence="11" id="KW-0902">Two-component regulatory system</keyword>
<keyword evidence="10" id="KW-0157">Chromophore</keyword>
<evidence type="ECO:0000256" key="4">
    <source>
        <dbReference type="ARBA" id="ARBA00022543"/>
    </source>
</evidence>
<dbReference type="InterPro" id="IPR003661">
    <property type="entry name" value="HisK_dim/P_dom"/>
</dbReference>
<dbReference type="Gene3D" id="3.30.565.10">
    <property type="entry name" value="Histidine kinase-like ATPase, C-terminal domain"/>
    <property type="match status" value="1"/>
</dbReference>
<dbReference type="PROSITE" id="PS50109">
    <property type="entry name" value="HIS_KIN"/>
    <property type="match status" value="1"/>
</dbReference>
<dbReference type="PROSITE" id="PS50046">
    <property type="entry name" value="PHYTOCHROME_2"/>
    <property type="match status" value="1"/>
</dbReference>
<accession>A0A1N6GUU7</accession>
<reference evidence="17" key="1">
    <citation type="submission" date="2016-11" db="EMBL/GenBank/DDBJ databases">
        <authorList>
            <person name="Varghese N."/>
            <person name="Submissions S."/>
        </authorList>
    </citation>
    <scope>NUCLEOTIDE SEQUENCE [LARGE SCALE GENOMIC DNA]</scope>
    <source>
        <strain evidence="17">DSM 27623</strain>
    </source>
</reference>
<dbReference type="GO" id="GO:0009584">
    <property type="term" value="P:detection of visible light"/>
    <property type="evidence" value="ECO:0007669"/>
    <property type="project" value="InterPro"/>
</dbReference>
<dbReference type="PRINTS" id="PR01033">
    <property type="entry name" value="PHYTOCHROME"/>
</dbReference>
<evidence type="ECO:0000256" key="5">
    <source>
        <dbReference type="ARBA" id="ARBA00022606"/>
    </source>
</evidence>
<keyword evidence="6" id="KW-0808">Transferase</keyword>